<accession>A0A381Z065</accession>
<dbReference type="AlphaFoldDB" id="A0A381Z065"/>
<dbReference type="EMBL" id="UINC01019519">
    <property type="protein sequence ID" value="SVA82686.1"/>
    <property type="molecule type" value="Genomic_DNA"/>
</dbReference>
<proteinExistence type="predicted"/>
<dbReference type="SUPFAM" id="SSF54637">
    <property type="entry name" value="Thioesterase/thiol ester dehydrase-isomerase"/>
    <property type="match status" value="1"/>
</dbReference>
<feature type="transmembrane region" description="Helical" evidence="1">
    <location>
        <begin position="55"/>
        <end position="73"/>
    </location>
</feature>
<dbReference type="CDD" id="cd03443">
    <property type="entry name" value="PaaI_thioesterase"/>
    <property type="match status" value="1"/>
</dbReference>
<name>A0A381Z065_9ZZZZ</name>
<evidence type="ECO:0000256" key="1">
    <source>
        <dbReference type="SAM" id="Phobius"/>
    </source>
</evidence>
<evidence type="ECO:0000313" key="2">
    <source>
        <dbReference type="EMBL" id="SVA82686.1"/>
    </source>
</evidence>
<sequence length="158" mass="17918">MSSREFNTTKMILKFGILKVPLIWLCRPKVVEHTDERLEVRIALRRRTKNHLGSMYFGALAVGADVTGGFLAMDPIVESGRNIHLIFKDFKADFLRRPEGDVHFSCNDGLAIRELVTKAIESGERHNYKMNIEATVPSLSDEVVARFELTLSLKDKTV</sequence>
<dbReference type="Gene3D" id="3.10.129.10">
    <property type="entry name" value="Hotdog Thioesterase"/>
    <property type="match status" value="1"/>
</dbReference>
<dbReference type="InterPro" id="IPR027961">
    <property type="entry name" value="DUF4442"/>
</dbReference>
<evidence type="ECO:0008006" key="3">
    <source>
        <dbReference type="Google" id="ProtNLM"/>
    </source>
</evidence>
<keyword evidence="1" id="KW-1133">Transmembrane helix</keyword>
<keyword evidence="1" id="KW-0472">Membrane</keyword>
<protein>
    <recommendedName>
        <fullName evidence="3">DUF4442 domain-containing protein</fullName>
    </recommendedName>
</protein>
<gene>
    <name evidence="2" type="ORF">METZ01_LOCUS135540</name>
</gene>
<keyword evidence="1" id="KW-0812">Transmembrane</keyword>
<dbReference type="InterPro" id="IPR029069">
    <property type="entry name" value="HotDog_dom_sf"/>
</dbReference>
<dbReference type="Pfam" id="PF14539">
    <property type="entry name" value="DUF4442"/>
    <property type="match status" value="1"/>
</dbReference>
<organism evidence="2">
    <name type="scientific">marine metagenome</name>
    <dbReference type="NCBI Taxonomy" id="408172"/>
    <lineage>
        <taxon>unclassified sequences</taxon>
        <taxon>metagenomes</taxon>
        <taxon>ecological metagenomes</taxon>
    </lineage>
</organism>
<reference evidence="2" key="1">
    <citation type="submission" date="2018-05" db="EMBL/GenBank/DDBJ databases">
        <authorList>
            <person name="Lanie J.A."/>
            <person name="Ng W.-L."/>
            <person name="Kazmierczak K.M."/>
            <person name="Andrzejewski T.M."/>
            <person name="Davidsen T.M."/>
            <person name="Wayne K.J."/>
            <person name="Tettelin H."/>
            <person name="Glass J.I."/>
            <person name="Rusch D."/>
            <person name="Podicherti R."/>
            <person name="Tsui H.-C.T."/>
            <person name="Winkler M.E."/>
        </authorList>
    </citation>
    <scope>NUCLEOTIDE SEQUENCE</scope>
</reference>